<sequence>MSPESMDRRAVLRTALGAGAALGAVGLTAGAARAATPGTTPAGAGEPGVPDFSPVPGMQGDRRANEFWYQYDQKFYVQPTPETGQAIGKIVGPMGGFQAIWDVWLQHYKGGAYPQSFIDLVAPSRDSLVLLSREQRGVYDTYFAGRPDDLVLAFQEFGQGTLYDPRPTAGNRIHMMNFTPPDPTHSYHRWHMFLRAFALLGIDGDWWTHIHRLAGLGWELHSIAKPRIDATDNPHLSKALVDRLTKKWLKRSPAEIDQAFSVFPYPVDMGR</sequence>
<proteinExistence type="predicted"/>
<feature type="compositionally biased region" description="Low complexity" evidence="1">
    <location>
        <begin position="34"/>
        <end position="50"/>
    </location>
</feature>
<keyword evidence="4" id="KW-1185">Reference proteome</keyword>
<protein>
    <recommendedName>
        <fullName evidence="5">Tat pathway signal sequence domain protein</fullName>
    </recommendedName>
</protein>
<evidence type="ECO:0000256" key="2">
    <source>
        <dbReference type="SAM" id="SignalP"/>
    </source>
</evidence>
<reference evidence="4" key="1">
    <citation type="journal article" date="2019" name="Int. J. Syst. Evol. Microbiol.">
        <title>The Global Catalogue of Microorganisms (GCM) 10K type strain sequencing project: providing services to taxonomists for standard genome sequencing and annotation.</title>
        <authorList>
            <consortium name="The Broad Institute Genomics Platform"/>
            <consortium name="The Broad Institute Genome Sequencing Center for Infectious Disease"/>
            <person name="Wu L."/>
            <person name="Ma J."/>
        </authorList>
    </citation>
    <scope>NUCLEOTIDE SEQUENCE [LARGE SCALE GENOMIC DNA]</scope>
    <source>
        <strain evidence="4">JCM 4565</strain>
    </source>
</reference>
<evidence type="ECO:0000313" key="4">
    <source>
        <dbReference type="Proteomes" id="UP001500063"/>
    </source>
</evidence>
<dbReference type="Proteomes" id="UP001500063">
    <property type="component" value="Unassembled WGS sequence"/>
</dbReference>
<dbReference type="RefSeq" id="WP_344117050.1">
    <property type="nucleotide sequence ID" value="NZ_BAAABW010000008.1"/>
</dbReference>
<keyword evidence="2" id="KW-0732">Signal</keyword>
<dbReference type="PROSITE" id="PS51318">
    <property type="entry name" value="TAT"/>
    <property type="match status" value="1"/>
</dbReference>
<dbReference type="EMBL" id="BAAABW010000008">
    <property type="protein sequence ID" value="GAA0340109.1"/>
    <property type="molecule type" value="Genomic_DNA"/>
</dbReference>
<comment type="caution">
    <text evidence="3">The sequence shown here is derived from an EMBL/GenBank/DDBJ whole genome shotgun (WGS) entry which is preliminary data.</text>
</comment>
<accession>A0ABP3GC61</accession>
<dbReference type="InterPro" id="IPR006311">
    <property type="entry name" value="TAT_signal"/>
</dbReference>
<organism evidence="3 4">
    <name type="scientific">Streptomyces blastmyceticus</name>
    <dbReference type="NCBI Taxonomy" id="68180"/>
    <lineage>
        <taxon>Bacteria</taxon>
        <taxon>Bacillati</taxon>
        <taxon>Actinomycetota</taxon>
        <taxon>Actinomycetes</taxon>
        <taxon>Kitasatosporales</taxon>
        <taxon>Streptomycetaceae</taxon>
        <taxon>Streptomyces</taxon>
    </lineage>
</organism>
<evidence type="ECO:0000256" key="1">
    <source>
        <dbReference type="SAM" id="MobiDB-lite"/>
    </source>
</evidence>
<gene>
    <name evidence="3" type="ORF">GCM10010319_15210</name>
</gene>
<feature type="signal peptide" evidence="2">
    <location>
        <begin position="1"/>
        <end position="34"/>
    </location>
</feature>
<feature type="chain" id="PRO_5045356407" description="Tat pathway signal sequence domain protein" evidence="2">
    <location>
        <begin position="35"/>
        <end position="271"/>
    </location>
</feature>
<evidence type="ECO:0000313" key="3">
    <source>
        <dbReference type="EMBL" id="GAA0340109.1"/>
    </source>
</evidence>
<evidence type="ECO:0008006" key="5">
    <source>
        <dbReference type="Google" id="ProtNLM"/>
    </source>
</evidence>
<name>A0ABP3GC61_9ACTN</name>
<feature type="region of interest" description="Disordered" evidence="1">
    <location>
        <begin position="34"/>
        <end position="57"/>
    </location>
</feature>